<dbReference type="RefSeq" id="WP_277443643.1">
    <property type="nucleotide sequence ID" value="NZ_JAKOAV010000012.1"/>
</dbReference>
<dbReference type="InterPro" id="IPR032256">
    <property type="entry name" value="DUF4829"/>
</dbReference>
<evidence type="ECO:0000313" key="4">
    <source>
        <dbReference type="Proteomes" id="UP001154312"/>
    </source>
</evidence>
<dbReference type="AlphaFoldDB" id="A0A9X4JW20"/>
<proteinExistence type="predicted"/>
<evidence type="ECO:0000259" key="2">
    <source>
        <dbReference type="Pfam" id="PF16111"/>
    </source>
</evidence>
<dbReference type="EMBL" id="JAKOAV010000012">
    <property type="protein sequence ID" value="MDF9408338.1"/>
    <property type="molecule type" value="Genomic_DNA"/>
</dbReference>
<sequence>MLFIKIEVIGMRYAWAIIFIVFILILALAGHWIYDNKQEQADAQQVLENYFKAVNDNNYEEQLRYLSPFQVNTLEQNRINCGSVPACEYLRINDISLNNSKIPKEEYLTHGRGTITKPYKVIIFDVDFELKRKLNGIDQDESIKDIWKYILIKQKENEPWKIDDCGV</sequence>
<accession>A0A9X4JW20</accession>
<keyword evidence="1" id="KW-0472">Membrane</keyword>
<feature type="domain" description="DUF4829" evidence="2">
    <location>
        <begin position="44"/>
        <end position="166"/>
    </location>
</feature>
<evidence type="ECO:0000313" key="3">
    <source>
        <dbReference type="EMBL" id="MDF9408338.1"/>
    </source>
</evidence>
<dbReference type="Proteomes" id="UP001154312">
    <property type="component" value="Unassembled WGS sequence"/>
</dbReference>
<keyword evidence="1" id="KW-0812">Transmembrane</keyword>
<keyword evidence="1" id="KW-1133">Transmembrane helix</keyword>
<dbReference type="Pfam" id="PF16111">
    <property type="entry name" value="DUF4829"/>
    <property type="match status" value="1"/>
</dbReference>
<organism evidence="3 4">
    <name type="scientific">Pelotomaculum isophthalicicum JI</name>
    <dbReference type="NCBI Taxonomy" id="947010"/>
    <lineage>
        <taxon>Bacteria</taxon>
        <taxon>Bacillati</taxon>
        <taxon>Bacillota</taxon>
        <taxon>Clostridia</taxon>
        <taxon>Eubacteriales</taxon>
        <taxon>Desulfotomaculaceae</taxon>
        <taxon>Pelotomaculum</taxon>
    </lineage>
</organism>
<keyword evidence="4" id="KW-1185">Reference proteome</keyword>
<comment type="caution">
    <text evidence="3">The sequence shown here is derived from an EMBL/GenBank/DDBJ whole genome shotgun (WGS) entry which is preliminary data.</text>
</comment>
<gene>
    <name evidence="3" type="ORF">L7E55_08205</name>
</gene>
<feature type="transmembrane region" description="Helical" evidence="1">
    <location>
        <begin position="12"/>
        <end position="34"/>
    </location>
</feature>
<reference evidence="3" key="1">
    <citation type="submission" date="2022-02" db="EMBL/GenBank/DDBJ databases">
        <authorList>
            <person name="Leng L."/>
        </authorList>
    </citation>
    <scope>NUCLEOTIDE SEQUENCE</scope>
    <source>
        <strain evidence="3">JI</strain>
    </source>
</reference>
<protein>
    <submittedName>
        <fullName evidence="3">DUF4829 domain-containing protein</fullName>
    </submittedName>
</protein>
<evidence type="ECO:0000256" key="1">
    <source>
        <dbReference type="SAM" id="Phobius"/>
    </source>
</evidence>
<name>A0A9X4JW20_9FIRM</name>